<gene>
    <name evidence="4" type="primary">truA</name>
    <name evidence="7" type="ORF">H9Q13_01110</name>
</gene>
<comment type="caution">
    <text evidence="7">The sequence shown here is derived from an EMBL/GenBank/DDBJ whole genome shotgun (WGS) entry which is preliminary data.</text>
</comment>
<dbReference type="InterPro" id="IPR020094">
    <property type="entry name" value="TruA/RsuA/RluB/E/F_N"/>
</dbReference>
<evidence type="ECO:0000256" key="2">
    <source>
        <dbReference type="ARBA" id="ARBA00022694"/>
    </source>
</evidence>
<dbReference type="PANTHER" id="PTHR11142">
    <property type="entry name" value="PSEUDOURIDYLATE SYNTHASE"/>
    <property type="match status" value="1"/>
</dbReference>
<dbReference type="Proteomes" id="UP000625551">
    <property type="component" value="Unassembled WGS sequence"/>
</dbReference>
<reference evidence="7 8" key="1">
    <citation type="submission" date="2020-09" db="EMBL/GenBank/DDBJ databases">
        <title>Genome sequencing and assembly of Pontibacter sp.</title>
        <authorList>
            <person name="Chhetri G."/>
        </authorList>
    </citation>
    <scope>NUCLEOTIDE SEQUENCE [LARGE SCALE GENOMIC DNA]</scope>
    <source>
        <strain evidence="7 8">JH31</strain>
    </source>
</reference>
<comment type="catalytic activity">
    <reaction evidence="4 5">
        <text>uridine(38/39/40) in tRNA = pseudouridine(38/39/40) in tRNA</text>
        <dbReference type="Rhea" id="RHEA:22376"/>
        <dbReference type="Rhea" id="RHEA-COMP:10085"/>
        <dbReference type="Rhea" id="RHEA-COMP:10087"/>
        <dbReference type="ChEBI" id="CHEBI:65314"/>
        <dbReference type="ChEBI" id="CHEBI:65315"/>
        <dbReference type="EC" id="5.4.99.12"/>
    </reaction>
</comment>
<feature type="binding site" evidence="4">
    <location>
        <position position="108"/>
    </location>
    <ligand>
        <name>substrate</name>
    </ligand>
</feature>
<keyword evidence="8" id="KW-1185">Reference proteome</keyword>
<dbReference type="HAMAP" id="MF_00171">
    <property type="entry name" value="TruA"/>
    <property type="match status" value="1"/>
</dbReference>
<evidence type="ECO:0000256" key="4">
    <source>
        <dbReference type="HAMAP-Rule" id="MF_00171"/>
    </source>
</evidence>
<dbReference type="EC" id="5.4.99.12" evidence="4"/>
<evidence type="ECO:0000256" key="5">
    <source>
        <dbReference type="RuleBase" id="RU003792"/>
    </source>
</evidence>
<evidence type="ECO:0000259" key="6">
    <source>
        <dbReference type="Pfam" id="PF01416"/>
    </source>
</evidence>
<dbReference type="PIRSF" id="PIRSF001430">
    <property type="entry name" value="tRNA_psdUrid_synth"/>
    <property type="match status" value="1"/>
</dbReference>
<dbReference type="InterPro" id="IPR001406">
    <property type="entry name" value="PsdUridine_synth_TruA"/>
</dbReference>
<keyword evidence="3 4" id="KW-0413">Isomerase</keyword>
<comment type="caution">
    <text evidence="4">Lacks conserved residue(s) required for the propagation of feature annotation.</text>
</comment>
<evidence type="ECO:0000313" key="8">
    <source>
        <dbReference type="Proteomes" id="UP000625551"/>
    </source>
</evidence>
<dbReference type="Gene3D" id="3.30.70.580">
    <property type="entry name" value="Pseudouridine synthase I, catalytic domain, N-terminal subdomain"/>
    <property type="match status" value="1"/>
</dbReference>
<dbReference type="SUPFAM" id="SSF55120">
    <property type="entry name" value="Pseudouridine synthase"/>
    <property type="match status" value="1"/>
</dbReference>
<dbReference type="Gene3D" id="3.30.70.660">
    <property type="entry name" value="Pseudouridine synthase I, catalytic domain, C-terminal subdomain"/>
    <property type="match status" value="1"/>
</dbReference>
<accession>A0ABR7XBT6</accession>
<dbReference type="InterPro" id="IPR020103">
    <property type="entry name" value="PsdUridine_synth_cat_dom_sf"/>
</dbReference>
<evidence type="ECO:0000256" key="3">
    <source>
        <dbReference type="ARBA" id="ARBA00023235"/>
    </source>
</evidence>
<keyword evidence="2 4" id="KW-0819">tRNA processing</keyword>
<name>A0ABR7XBT6_9BACT</name>
<proteinExistence type="inferred from homology"/>
<comment type="similarity">
    <text evidence="1 4 5">Belongs to the tRNA pseudouridine synthase TruA family.</text>
</comment>
<dbReference type="PANTHER" id="PTHR11142:SF0">
    <property type="entry name" value="TRNA PSEUDOURIDINE SYNTHASE-LIKE 1"/>
    <property type="match status" value="1"/>
</dbReference>
<dbReference type="InterPro" id="IPR020097">
    <property type="entry name" value="PsdUridine_synth_TruA_a/b_dom"/>
</dbReference>
<sequence length="269" mass="30381">MRYFFHIGYSGTNYRGWQRHPYGVNVQATIEACLGKILRAPVAIVGCGRTDAGVHASQFFFHLDVAQPWEFDMLFRLNKVLPPDIAVFDIIPMEGLPHARFDANSRSYDYFIHTYKDPFLSDVSSLYLIRHLNLDHLKTATALLPFYKDFKNFCITPAAHESTLCHVTTAQWLASENGDRLRFQISANRFLSRMIRIIVGKLLQVGTGALSLDEFESYLATEHTPKILSPAFPQGLYLSKVTYPYLNLAPRSSSSGIGQPSIISGWQTV</sequence>
<organism evidence="7 8">
    <name type="scientific">Pontibacter aquaedesilientis</name>
    <dbReference type="NCBI Taxonomy" id="2766980"/>
    <lineage>
        <taxon>Bacteria</taxon>
        <taxon>Pseudomonadati</taxon>
        <taxon>Bacteroidota</taxon>
        <taxon>Cytophagia</taxon>
        <taxon>Cytophagales</taxon>
        <taxon>Hymenobacteraceae</taxon>
        <taxon>Pontibacter</taxon>
    </lineage>
</organism>
<dbReference type="Pfam" id="PF01416">
    <property type="entry name" value="PseudoU_synth_1"/>
    <property type="match status" value="1"/>
</dbReference>
<comment type="subunit">
    <text evidence="4">Homodimer.</text>
</comment>
<dbReference type="EMBL" id="JACXAJ010000001">
    <property type="protein sequence ID" value="MBD1395750.1"/>
    <property type="molecule type" value="Genomic_DNA"/>
</dbReference>
<dbReference type="RefSeq" id="WP_191181914.1">
    <property type="nucleotide sequence ID" value="NZ_JACXAJ010000001.1"/>
</dbReference>
<dbReference type="InterPro" id="IPR020095">
    <property type="entry name" value="PsdUridine_synth_TruA_C"/>
</dbReference>
<evidence type="ECO:0000313" key="7">
    <source>
        <dbReference type="EMBL" id="MBD1395750.1"/>
    </source>
</evidence>
<comment type="function">
    <text evidence="4">Formation of pseudouridine at positions 38, 39 and 40 in the anticodon stem and loop of transfer RNAs.</text>
</comment>
<protein>
    <recommendedName>
        <fullName evidence="4">tRNA pseudouridine synthase A</fullName>
        <ecNumber evidence="4">5.4.99.12</ecNumber>
    </recommendedName>
    <alternativeName>
        <fullName evidence="4">tRNA pseudouridine(38-40) synthase</fullName>
    </alternativeName>
    <alternativeName>
        <fullName evidence="4">tRNA pseudouridylate synthase I</fullName>
    </alternativeName>
    <alternativeName>
        <fullName evidence="4">tRNA-uridine isomerase I</fullName>
    </alternativeName>
</protein>
<feature type="active site" description="Nucleophile" evidence="4">
    <location>
        <position position="51"/>
    </location>
</feature>
<evidence type="ECO:0000256" key="1">
    <source>
        <dbReference type="ARBA" id="ARBA00009375"/>
    </source>
</evidence>
<feature type="domain" description="Pseudouridine synthase I TruA alpha/beta" evidence="6">
    <location>
        <begin position="148"/>
        <end position="244"/>
    </location>
</feature>